<evidence type="ECO:0000313" key="2">
    <source>
        <dbReference type="WBParaSite" id="SMUV_0001057801-mRNA-1"/>
    </source>
</evidence>
<proteinExistence type="predicted"/>
<accession>A0A0N5AZZ3</accession>
<organism evidence="1 2">
    <name type="scientific">Syphacia muris</name>
    <dbReference type="NCBI Taxonomy" id="451379"/>
    <lineage>
        <taxon>Eukaryota</taxon>
        <taxon>Metazoa</taxon>
        <taxon>Ecdysozoa</taxon>
        <taxon>Nematoda</taxon>
        <taxon>Chromadorea</taxon>
        <taxon>Rhabditida</taxon>
        <taxon>Spirurina</taxon>
        <taxon>Oxyuridomorpha</taxon>
        <taxon>Oxyuroidea</taxon>
        <taxon>Oxyuridae</taxon>
        <taxon>Syphacia</taxon>
    </lineage>
</organism>
<sequence length="104" mass="11967">MSHVPFVSSYHKIPVDDCDLPPLHSQPSQQLQQQHCQSSEWSQLLCCCLRQLTYTACSVLYHYIANSRKFLFNPEGKIEVDLKPKCRPQLFFIASHKEDSVASN</sequence>
<reference evidence="2" key="1">
    <citation type="submission" date="2017-02" db="UniProtKB">
        <authorList>
            <consortium name="WormBaseParasite"/>
        </authorList>
    </citation>
    <scope>IDENTIFICATION</scope>
</reference>
<dbReference type="WBParaSite" id="SMUV_0001057801-mRNA-1">
    <property type="protein sequence ID" value="SMUV_0001057801-mRNA-1"/>
    <property type="gene ID" value="SMUV_0001057801"/>
</dbReference>
<dbReference type="Proteomes" id="UP000046393">
    <property type="component" value="Unplaced"/>
</dbReference>
<keyword evidence="1" id="KW-1185">Reference proteome</keyword>
<name>A0A0N5AZZ3_9BILA</name>
<protein>
    <submittedName>
        <fullName evidence="2">Uncharacterized protein</fullName>
    </submittedName>
</protein>
<evidence type="ECO:0000313" key="1">
    <source>
        <dbReference type="Proteomes" id="UP000046393"/>
    </source>
</evidence>
<dbReference type="AlphaFoldDB" id="A0A0N5AZZ3"/>